<name>Q5GQP9_BPSYP</name>
<reference evidence="1 2" key="2">
    <citation type="journal article" date="2005" name="J. Bacteriol.">
        <title>The genome of S-PM2, a 'photosynthetic' T4-type bacteriophage that infects marine Synechococcus strains.</title>
        <authorList>
            <person name="Mann N.H."/>
            <person name="Clokie M.R."/>
            <person name="Millard A."/>
            <person name="Cook A."/>
            <person name="Wilson W.H."/>
            <person name="Wheatley P.J."/>
            <person name="Letarov A."/>
            <person name="Krisch H.M."/>
        </authorList>
    </citation>
    <scope>NUCLEOTIDE SEQUENCE</scope>
</reference>
<evidence type="ECO:0000313" key="1">
    <source>
        <dbReference type="EMBL" id="CAF34103.1"/>
    </source>
</evidence>
<gene>
    <name evidence="1" type="ORF">S-PM2p039</name>
</gene>
<protein>
    <submittedName>
        <fullName evidence="1">Hypothetical-Protein belonging to T4-LIKE GC: 784</fullName>
    </submittedName>
</protein>
<organismHost>
    <name type="scientific">Synechococcus</name>
    <dbReference type="NCBI Taxonomy" id="1129"/>
</organismHost>
<evidence type="ECO:0000313" key="2">
    <source>
        <dbReference type="Proteomes" id="UP000000994"/>
    </source>
</evidence>
<reference evidence="1 2" key="1">
    <citation type="journal article" date="2004" name="Proc. Natl. Acad. Sci. U.S.A.">
        <title>Genetic organization of the psbAD region in phages infecting marine Synechococcus strains.</title>
        <authorList>
            <person name="Millard A."/>
            <person name="Clokie M.R."/>
            <person name="Shub D.A."/>
            <person name="Mann N.H."/>
        </authorList>
    </citation>
    <scope>NUCLEOTIDE SEQUENCE [LARGE SCALE GENOMIC DNA]</scope>
</reference>
<dbReference type="EMBL" id="AJ630128">
    <property type="protein sequence ID" value="CAF34103.1"/>
    <property type="molecule type" value="Genomic_DNA"/>
</dbReference>
<accession>Q5GQP9</accession>
<dbReference type="KEGG" id="vg:3260402"/>
<dbReference type="RefSeq" id="YP_195073.1">
    <property type="nucleotide sequence ID" value="NC_006820.1"/>
</dbReference>
<proteinExistence type="predicted"/>
<dbReference type="Proteomes" id="UP000000994">
    <property type="component" value="Segment"/>
</dbReference>
<sequence>MELPKIGDIKVQIREGSNGTFIVQVDEFKENTLRGDAYWVTKVFKRYDKEKDAIKFASRFQ</sequence>
<organism evidence="1 2">
    <name type="scientific">Synechococcus phage S-PM2</name>
    <dbReference type="NCBI Taxonomy" id="238854"/>
    <lineage>
        <taxon>Viruses</taxon>
        <taxon>Duplodnaviria</taxon>
        <taxon>Heunggongvirae</taxon>
        <taxon>Uroviricota</taxon>
        <taxon>Caudoviricetes</taxon>
        <taxon>Pantevenvirales</taxon>
        <taxon>Kyanoviridae</taxon>
        <taxon>Nodensvirus</taxon>
        <taxon>Nodensvirus spm2</taxon>
    </lineage>
</organism>
<dbReference type="GeneID" id="3260402"/>
<keyword evidence="2" id="KW-1185">Reference proteome</keyword>